<dbReference type="AlphaFoldDB" id="A0AAU8K4R3"/>
<gene>
    <name evidence="1" type="ORF">ABWK59_34185</name>
</gene>
<reference evidence="1" key="1">
    <citation type="submission" date="2024-06" db="EMBL/GenBank/DDBJ databases">
        <title>The genome sequences of Kitasatospora sp. strain HUAS MG31.</title>
        <authorList>
            <person name="Mo P."/>
        </authorList>
    </citation>
    <scope>NUCLEOTIDE SEQUENCE</scope>
    <source>
        <strain evidence="1">HUAS MG31</strain>
    </source>
</reference>
<dbReference type="KEGG" id="kcm:ABWK59_34185"/>
<organism evidence="1">
    <name type="scientific">Kitasatospora camelliae</name>
    <dbReference type="NCBI Taxonomy" id="3156397"/>
    <lineage>
        <taxon>Bacteria</taxon>
        <taxon>Bacillati</taxon>
        <taxon>Actinomycetota</taxon>
        <taxon>Actinomycetes</taxon>
        <taxon>Kitasatosporales</taxon>
        <taxon>Streptomycetaceae</taxon>
        <taxon>Kitasatospora</taxon>
    </lineage>
</organism>
<name>A0AAU8K4R3_9ACTN</name>
<proteinExistence type="predicted"/>
<accession>A0AAU8K4R3</accession>
<dbReference type="RefSeq" id="WP_354644556.1">
    <property type="nucleotide sequence ID" value="NZ_CP159872.1"/>
</dbReference>
<protein>
    <submittedName>
        <fullName evidence="1">Uncharacterized protein</fullName>
    </submittedName>
</protein>
<evidence type="ECO:0000313" key="1">
    <source>
        <dbReference type="EMBL" id="XCM83620.1"/>
    </source>
</evidence>
<dbReference type="EMBL" id="CP159872">
    <property type="protein sequence ID" value="XCM83620.1"/>
    <property type="molecule type" value="Genomic_DNA"/>
</dbReference>
<sequence length="59" mass="6426">MPGHRRRLVLDGHELINHAGSPACVTASQARHPGRPAWNLLNAQMMSRSMAIMGIDHTG</sequence>